<reference evidence="2" key="1">
    <citation type="submission" date="2021-11" db="EMBL/GenBank/DDBJ databases">
        <title>Streptomyces corallinus and Kineosporia corallina sp. nov., two new coral-derived marine actinobacteria.</title>
        <authorList>
            <person name="Buangrab K."/>
            <person name="Sutthacheep M."/>
            <person name="Yeemin T."/>
            <person name="Harunari E."/>
            <person name="Igarashi Y."/>
            <person name="Sripreechasak P."/>
            <person name="Kanchanasin P."/>
            <person name="Tanasupawat S."/>
            <person name="Phongsopitanun W."/>
        </authorList>
    </citation>
    <scope>NUCLEOTIDE SEQUENCE</scope>
    <source>
        <strain evidence="2">JCM 31032</strain>
    </source>
</reference>
<comment type="caution">
    <text evidence="2">The sequence shown here is derived from an EMBL/GenBank/DDBJ whole genome shotgun (WGS) entry which is preliminary data.</text>
</comment>
<evidence type="ECO:0000313" key="3">
    <source>
        <dbReference type="Proteomes" id="UP001138997"/>
    </source>
</evidence>
<name>A0A9X1NKJ4_9ACTN</name>
<dbReference type="AlphaFoldDB" id="A0A9X1NKJ4"/>
<sequence>MKSIGARSWPEVTTDGTGVVSHAGTLLLRELAERLGRRAGLSEAADGLRLRSSGHDPGQILTDLAAMLAGGGEAISGMAALNDRSRLHGPVVSTATAWRGLDEGMQGEPGAARAAARHRAWLVLAELTGRMLPPACAAGRVLDYAVLDLEATLVKVRSDQKEQAAAHFRGGSGSIRCCAFWTTPTRPWPG</sequence>
<gene>
    <name evidence="2" type="ORF">LR394_33305</name>
</gene>
<accession>A0A9X1NKJ4</accession>
<dbReference type="InterPro" id="IPR025668">
    <property type="entry name" value="Tnp_DDE_dom"/>
</dbReference>
<evidence type="ECO:0000259" key="1">
    <source>
        <dbReference type="Pfam" id="PF13701"/>
    </source>
</evidence>
<keyword evidence="3" id="KW-1185">Reference proteome</keyword>
<protein>
    <submittedName>
        <fullName evidence="2">Transposase</fullName>
    </submittedName>
</protein>
<proteinExistence type="predicted"/>
<dbReference type="EMBL" id="JAJOMB010000024">
    <property type="protein sequence ID" value="MCD5315785.1"/>
    <property type="molecule type" value="Genomic_DNA"/>
</dbReference>
<evidence type="ECO:0000313" key="2">
    <source>
        <dbReference type="EMBL" id="MCD5315785.1"/>
    </source>
</evidence>
<dbReference type="Pfam" id="PF13701">
    <property type="entry name" value="DDE_Tnp_1_4"/>
    <property type="match status" value="1"/>
</dbReference>
<feature type="domain" description="Transposase DDE" evidence="1">
    <location>
        <begin position="11"/>
        <end position="168"/>
    </location>
</feature>
<dbReference type="Proteomes" id="UP001138997">
    <property type="component" value="Unassembled WGS sequence"/>
</dbReference>
<organism evidence="2 3">
    <name type="scientific">Kineosporia babensis</name>
    <dbReference type="NCBI Taxonomy" id="499548"/>
    <lineage>
        <taxon>Bacteria</taxon>
        <taxon>Bacillati</taxon>
        <taxon>Actinomycetota</taxon>
        <taxon>Actinomycetes</taxon>
        <taxon>Kineosporiales</taxon>
        <taxon>Kineosporiaceae</taxon>
        <taxon>Kineosporia</taxon>
    </lineage>
</organism>